<evidence type="ECO:0000256" key="1">
    <source>
        <dbReference type="ARBA" id="ARBA00023186"/>
    </source>
</evidence>
<proteinExistence type="predicted"/>
<dbReference type="Gene3D" id="1.10.287.110">
    <property type="entry name" value="DnaJ domain"/>
    <property type="match status" value="1"/>
</dbReference>
<dbReference type="Proteomes" id="UP001059607">
    <property type="component" value="Chromosome"/>
</dbReference>
<name>A0ABY5ERS3_9PSED</name>
<dbReference type="SMART" id="SM00271">
    <property type="entry name" value="DnaJ"/>
    <property type="match status" value="1"/>
</dbReference>
<dbReference type="InterPro" id="IPR001623">
    <property type="entry name" value="DnaJ_domain"/>
</dbReference>
<sequence>MKWVDIDTGYKSQLDRIKCQNPYERLGVSETATLDEVKGAYRRKIKLYHPDRADAFMSSYVTEVIKLLNQAIEQIKKEKSHEQ</sequence>
<evidence type="ECO:0000313" key="3">
    <source>
        <dbReference type="EMBL" id="UTO17390.1"/>
    </source>
</evidence>
<dbReference type="Pfam" id="PF00226">
    <property type="entry name" value="DnaJ"/>
    <property type="match status" value="1"/>
</dbReference>
<gene>
    <name evidence="3" type="ORF">NK667_13885</name>
</gene>
<protein>
    <submittedName>
        <fullName evidence="3">J domain-containing protein</fullName>
    </submittedName>
</protein>
<feature type="domain" description="J" evidence="2">
    <location>
        <begin position="21"/>
        <end position="83"/>
    </location>
</feature>
<dbReference type="EMBL" id="CP101125">
    <property type="protein sequence ID" value="UTO17390.1"/>
    <property type="molecule type" value="Genomic_DNA"/>
</dbReference>
<reference evidence="3" key="1">
    <citation type="submission" date="2022-07" db="EMBL/GenBank/DDBJ databases">
        <title>Pseudomonas nunamit sp. nov. an antifungal species isolated from Greenland.</title>
        <authorList>
            <person name="Ntana F."/>
            <person name="Hennessy R.C."/>
            <person name="Zervas A."/>
            <person name="Stougaard P."/>
        </authorList>
    </citation>
    <scope>NUCLEOTIDE SEQUENCE</scope>
    <source>
        <strain evidence="3">In5</strain>
    </source>
</reference>
<dbReference type="PROSITE" id="PS50076">
    <property type="entry name" value="DNAJ_2"/>
    <property type="match status" value="1"/>
</dbReference>
<dbReference type="SUPFAM" id="SSF46565">
    <property type="entry name" value="Chaperone J-domain"/>
    <property type="match status" value="1"/>
</dbReference>
<keyword evidence="4" id="KW-1185">Reference proteome</keyword>
<dbReference type="CDD" id="cd06257">
    <property type="entry name" value="DnaJ"/>
    <property type="match status" value="1"/>
</dbReference>
<evidence type="ECO:0000259" key="2">
    <source>
        <dbReference type="PROSITE" id="PS50076"/>
    </source>
</evidence>
<dbReference type="RefSeq" id="WP_054615106.1">
    <property type="nucleotide sequence ID" value="NZ_CP101125.1"/>
</dbReference>
<evidence type="ECO:0000313" key="4">
    <source>
        <dbReference type="Proteomes" id="UP001059607"/>
    </source>
</evidence>
<dbReference type="InterPro" id="IPR036869">
    <property type="entry name" value="J_dom_sf"/>
</dbReference>
<dbReference type="PRINTS" id="PR00625">
    <property type="entry name" value="JDOMAIN"/>
</dbReference>
<accession>A0ABY5ERS3</accession>
<keyword evidence="1" id="KW-0143">Chaperone</keyword>
<organism evidence="3 4">
    <name type="scientific">Pseudomonas nunensis</name>
    <dbReference type="NCBI Taxonomy" id="2961896"/>
    <lineage>
        <taxon>Bacteria</taxon>
        <taxon>Pseudomonadati</taxon>
        <taxon>Pseudomonadota</taxon>
        <taxon>Gammaproteobacteria</taxon>
        <taxon>Pseudomonadales</taxon>
        <taxon>Pseudomonadaceae</taxon>
        <taxon>Pseudomonas</taxon>
    </lineage>
</organism>